<dbReference type="PANTHER" id="PTHR33713:SF6">
    <property type="entry name" value="ANTITOXIN YEFM"/>
    <property type="match status" value="1"/>
</dbReference>
<dbReference type="RefSeq" id="WP_007147905.1">
    <property type="nucleotide sequence ID" value="NZ_AKCI01000001.1"/>
</dbReference>
<evidence type="ECO:0000313" key="3">
    <source>
        <dbReference type="EMBL" id="EJD64966.1"/>
    </source>
</evidence>
<dbReference type="GeneID" id="97291641"/>
<organism evidence="3 4">
    <name type="scientific">Scardovia wiggsiae F0424</name>
    <dbReference type="NCBI Taxonomy" id="857290"/>
    <lineage>
        <taxon>Bacteria</taxon>
        <taxon>Bacillati</taxon>
        <taxon>Actinomycetota</taxon>
        <taxon>Actinomycetes</taxon>
        <taxon>Bifidobacteriales</taxon>
        <taxon>Bifidobacteriaceae</taxon>
        <taxon>Scardovia</taxon>
    </lineage>
</organism>
<dbReference type="EMBL" id="AGZS01000003">
    <property type="protein sequence ID" value="EJD64966.1"/>
    <property type="molecule type" value="Genomic_DNA"/>
</dbReference>
<keyword evidence="4" id="KW-1185">Reference proteome</keyword>
<dbReference type="OrthoDB" id="9802003at2"/>
<proteinExistence type="inferred from homology"/>
<dbReference type="Proteomes" id="UP000006415">
    <property type="component" value="Unassembled WGS sequence"/>
</dbReference>
<comment type="caution">
    <text evidence="3">The sequence shown here is derived from an EMBL/GenBank/DDBJ whole genome shotgun (WGS) entry which is preliminary data.</text>
</comment>
<dbReference type="Gene3D" id="3.40.1620.10">
    <property type="entry name" value="YefM-like domain"/>
    <property type="match status" value="1"/>
</dbReference>
<comment type="similarity">
    <text evidence="1 2">Belongs to the phD/YefM antitoxin family.</text>
</comment>
<comment type="function">
    <text evidence="2">Antitoxin component of a type II toxin-antitoxin (TA) system.</text>
</comment>
<dbReference type="InterPro" id="IPR051405">
    <property type="entry name" value="phD/YefM_antitoxin"/>
</dbReference>
<dbReference type="InterPro" id="IPR006442">
    <property type="entry name" value="Antitoxin_Phd/YefM"/>
</dbReference>
<sequence length="86" mass="9965">MVQAVAYSNFRKELKSYMRKVNDDADTILVTNQDPDENIIVMGADDYDSLMETLRIYQNKYLYSKISRGLDSVRQGKTEHHSLMGE</sequence>
<dbReference type="AlphaFoldDB" id="J0X0R6"/>
<evidence type="ECO:0000256" key="1">
    <source>
        <dbReference type="ARBA" id="ARBA00009981"/>
    </source>
</evidence>
<dbReference type="HOGENOM" id="CLU_155837_4_2_11"/>
<dbReference type="NCBIfam" id="TIGR01552">
    <property type="entry name" value="phd_fam"/>
    <property type="match status" value="1"/>
</dbReference>
<dbReference type="InterPro" id="IPR036165">
    <property type="entry name" value="YefM-like_sf"/>
</dbReference>
<name>J0X0R6_9BIFI</name>
<dbReference type="Pfam" id="PF02604">
    <property type="entry name" value="PhdYeFM_antitox"/>
    <property type="match status" value="1"/>
</dbReference>
<dbReference type="SUPFAM" id="SSF143120">
    <property type="entry name" value="YefM-like"/>
    <property type="match status" value="1"/>
</dbReference>
<evidence type="ECO:0000256" key="2">
    <source>
        <dbReference type="RuleBase" id="RU362080"/>
    </source>
</evidence>
<accession>J0X0R6</accession>
<dbReference type="PANTHER" id="PTHR33713">
    <property type="entry name" value="ANTITOXIN YAFN-RELATED"/>
    <property type="match status" value="1"/>
</dbReference>
<gene>
    <name evidence="3" type="ORF">HMPREF9156_00841</name>
</gene>
<evidence type="ECO:0000313" key="4">
    <source>
        <dbReference type="Proteomes" id="UP000006415"/>
    </source>
</evidence>
<protein>
    <recommendedName>
        <fullName evidence="2">Antitoxin</fullName>
    </recommendedName>
</protein>
<dbReference type="eggNOG" id="COG2161">
    <property type="taxonomic scope" value="Bacteria"/>
</dbReference>
<dbReference type="STRING" id="857290.HMPREF9156_00841"/>
<reference evidence="3 4" key="1">
    <citation type="submission" date="2012-01" db="EMBL/GenBank/DDBJ databases">
        <title>The Genome Sequence of Scardovia wiggsiae F0424.</title>
        <authorList>
            <consortium name="The Broad Institute Genome Sequencing Platform"/>
            <person name="Earl A."/>
            <person name="Ward D."/>
            <person name="Feldgarden M."/>
            <person name="Gevers D."/>
            <person name="Izard J."/>
            <person name="Ganesan A."/>
            <person name="Baranova O.V."/>
            <person name="Blanton J.M."/>
            <person name="Tanner A.C."/>
            <person name="Mathney J."/>
            <person name="Dewhirst F.E."/>
            <person name="Young S.K."/>
            <person name="Zeng Q."/>
            <person name="Gargeya S."/>
            <person name="Fitzgerald M."/>
            <person name="Haas B."/>
            <person name="Abouelleil A."/>
            <person name="Alvarado L."/>
            <person name="Arachchi H.M."/>
            <person name="Berlin A."/>
            <person name="Chapman S.B."/>
            <person name="Gearin G."/>
            <person name="Goldberg J."/>
            <person name="Griggs A."/>
            <person name="Gujja S."/>
            <person name="Hansen M."/>
            <person name="Heiman D."/>
            <person name="Howarth C."/>
            <person name="Larimer J."/>
            <person name="Lui A."/>
            <person name="MacDonald P.J.P."/>
            <person name="McCowen C."/>
            <person name="Montmayeur A."/>
            <person name="Murphy C."/>
            <person name="Neiman D."/>
            <person name="Pearson M."/>
            <person name="Priest M."/>
            <person name="Roberts A."/>
            <person name="Saif S."/>
            <person name="Shea T."/>
            <person name="Sisk P."/>
            <person name="Stolte C."/>
            <person name="Sykes S."/>
            <person name="Wortman J."/>
            <person name="Nusbaum C."/>
            <person name="Birren B."/>
        </authorList>
    </citation>
    <scope>NUCLEOTIDE SEQUENCE [LARGE SCALE GENOMIC DNA]</scope>
    <source>
        <strain evidence="3 4">F0424</strain>
    </source>
</reference>